<protein>
    <submittedName>
        <fullName evidence="2">Uncharacterized protein</fullName>
    </submittedName>
</protein>
<comment type="caution">
    <text evidence="2">The sequence shown here is derived from an EMBL/GenBank/DDBJ whole genome shotgun (WGS) entry which is preliminary data.</text>
</comment>
<dbReference type="EMBL" id="CAJMWY010001292">
    <property type="protein sequence ID" value="CAE6463725.1"/>
    <property type="molecule type" value="Genomic_DNA"/>
</dbReference>
<proteinExistence type="predicted"/>
<evidence type="ECO:0000256" key="1">
    <source>
        <dbReference type="SAM" id="MobiDB-lite"/>
    </source>
</evidence>
<feature type="compositionally biased region" description="Acidic residues" evidence="1">
    <location>
        <begin position="37"/>
        <end position="56"/>
    </location>
</feature>
<organism evidence="2 3">
    <name type="scientific">Rhizoctonia solani</name>
    <dbReference type="NCBI Taxonomy" id="456999"/>
    <lineage>
        <taxon>Eukaryota</taxon>
        <taxon>Fungi</taxon>
        <taxon>Dikarya</taxon>
        <taxon>Basidiomycota</taxon>
        <taxon>Agaricomycotina</taxon>
        <taxon>Agaricomycetes</taxon>
        <taxon>Cantharellales</taxon>
        <taxon>Ceratobasidiaceae</taxon>
        <taxon>Rhizoctonia</taxon>
    </lineage>
</organism>
<feature type="compositionally biased region" description="Acidic residues" evidence="1">
    <location>
        <begin position="107"/>
        <end position="121"/>
    </location>
</feature>
<feature type="region of interest" description="Disordered" evidence="1">
    <location>
        <begin position="84"/>
        <end position="183"/>
    </location>
</feature>
<feature type="region of interest" description="Disordered" evidence="1">
    <location>
        <begin position="1"/>
        <end position="72"/>
    </location>
</feature>
<feature type="compositionally biased region" description="Basic and acidic residues" evidence="1">
    <location>
        <begin position="84"/>
        <end position="97"/>
    </location>
</feature>
<accession>A0A8H3GSW4</accession>
<dbReference type="Proteomes" id="UP000663861">
    <property type="component" value="Unassembled WGS sequence"/>
</dbReference>
<evidence type="ECO:0000313" key="3">
    <source>
        <dbReference type="Proteomes" id="UP000663861"/>
    </source>
</evidence>
<feature type="compositionally biased region" description="Basic and acidic residues" evidence="1">
    <location>
        <begin position="152"/>
        <end position="183"/>
    </location>
</feature>
<feature type="compositionally biased region" description="Basic and acidic residues" evidence="1">
    <location>
        <begin position="122"/>
        <end position="137"/>
    </location>
</feature>
<feature type="compositionally biased region" description="Low complexity" evidence="1">
    <location>
        <begin position="57"/>
        <end position="72"/>
    </location>
</feature>
<dbReference type="AlphaFoldDB" id="A0A8H3GSW4"/>
<sequence>MAPATLNRKMKTFPEPEIVTDEKGYVVGESHLSDTLDGSDSDETLGNDSDSDDAPEAESLSGGRAAADARAGVLKTHEEKLQEIRKTKNKAREEFIRSTKIQNLPVIEDEQDDATPDDVGEDSGRGEEDKVIEENSRPGRLPDSVFAAAHESTGRKRAEKPAKKDVPAKRRRVREIPAERVVE</sequence>
<name>A0A8H3GSW4_9AGAM</name>
<reference evidence="2" key="1">
    <citation type="submission" date="2021-01" db="EMBL/GenBank/DDBJ databases">
        <authorList>
            <person name="Kaushik A."/>
        </authorList>
    </citation>
    <scope>NUCLEOTIDE SEQUENCE</scope>
    <source>
        <strain evidence="2">AG4-RS23</strain>
    </source>
</reference>
<gene>
    <name evidence="2" type="ORF">RDB_LOCUS72213</name>
</gene>
<evidence type="ECO:0000313" key="2">
    <source>
        <dbReference type="EMBL" id="CAE6463725.1"/>
    </source>
</evidence>